<evidence type="ECO:0000256" key="1">
    <source>
        <dbReference type="SAM" id="MobiDB-lite"/>
    </source>
</evidence>
<dbReference type="AlphaFoldDB" id="A0A2P2JK64"/>
<dbReference type="EMBL" id="GGEC01013383">
    <property type="protein sequence ID" value="MBW93866.1"/>
    <property type="molecule type" value="Transcribed_RNA"/>
</dbReference>
<organism evidence="2">
    <name type="scientific">Rhizophora mucronata</name>
    <name type="common">Asiatic mangrove</name>
    <dbReference type="NCBI Taxonomy" id="61149"/>
    <lineage>
        <taxon>Eukaryota</taxon>
        <taxon>Viridiplantae</taxon>
        <taxon>Streptophyta</taxon>
        <taxon>Embryophyta</taxon>
        <taxon>Tracheophyta</taxon>
        <taxon>Spermatophyta</taxon>
        <taxon>Magnoliopsida</taxon>
        <taxon>eudicotyledons</taxon>
        <taxon>Gunneridae</taxon>
        <taxon>Pentapetalae</taxon>
        <taxon>rosids</taxon>
        <taxon>fabids</taxon>
        <taxon>Malpighiales</taxon>
        <taxon>Rhizophoraceae</taxon>
        <taxon>Rhizophora</taxon>
    </lineage>
</organism>
<accession>A0A2P2JK64</accession>
<proteinExistence type="predicted"/>
<reference evidence="2" key="1">
    <citation type="submission" date="2018-02" db="EMBL/GenBank/DDBJ databases">
        <title>Rhizophora mucronata_Transcriptome.</title>
        <authorList>
            <person name="Meera S.P."/>
            <person name="Sreeshan A."/>
            <person name="Augustine A."/>
        </authorList>
    </citation>
    <scope>NUCLEOTIDE SEQUENCE</scope>
    <source>
        <tissue evidence="2">Leaf</tissue>
    </source>
</reference>
<feature type="compositionally biased region" description="Polar residues" evidence="1">
    <location>
        <begin position="10"/>
        <end position="20"/>
    </location>
</feature>
<sequence>MAKAPVPLSLNANSITSSKQSSERPTKKPRKIIQTVSKPKSIWRSNAGKITINQEASIKNTHV</sequence>
<evidence type="ECO:0000313" key="2">
    <source>
        <dbReference type="EMBL" id="MBW93866.1"/>
    </source>
</evidence>
<name>A0A2P2JK64_RHIMU</name>
<protein>
    <submittedName>
        <fullName evidence="2">Uncharacterized protein</fullName>
    </submittedName>
</protein>
<feature type="region of interest" description="Disordered" evidence="1">
    <location>
        <begin position="1"/>
        <end position="32"/>
    </location>
</feature>